<accession>A0A318RPP2</accession>
<comment type="caution">
    <text evidence="2">The sequence shown here is derived from an EMBL/GenBank/DDBJ whole genome shotgun (WGS) entry which is preliminary data.</text>
</comment>
<gene>
    <name evidence="2" type="ORF">DFR67_101239</name>
</gene>
<dbReference type="EMBL" id="QJSP01000001">
    <property type="protein sequence ID" value="PYE20848.1"/>
    <property type="molecule type" value="Genomic_DNA"/>
</dbReference>
<evidence type="ECO:0000313" key="3">
    <source>
        <dbReference type="Proteomes" id="UP000247591"/>
    </source>
</evidence>
<evidence type="ECO:0000313" key="2">
    <source>
        <dbReference type="EMBL" id="PYE20848.1"/>
    </source>
</evidence>
<keyword evidence="1" id="KW-0812">Transmembrane</keyword>
<dbReference type="Proteomes" id="UP000247591">
    <property type="component" value="Unassembled WGS sequence"/>
</dbReference>
<reference evidence="2 3" key="1">
    <citation type="submission" date="2018-06" db="EMBL/GenBank/DDBJ databases">
        <title>Genomic Encyclopedia of Type Strains, Phase IV (KMG-IV): sequencing the most valuable type-strain genomes for metagenomic binning, comparative biology and taxonomic classification.</title>
        <authorList>
            <person name="Goeker M."/>
        </authorList>
    </citation>
    <scope>NUCLEOTIDE SEQUENCE [LARGE SCALE GENOMIC DNA]</scope>
    <source>
        <strain evidence="2 3">DSM 45521</strain>
    </source>
</reference>
<protein>
    <submittedName>
        <fullName evidence="2">Uncharacterized protein</fullName>
    </submittedName>
</protein>
<keyword evidence="1" id="KW-1133">Transmembrane helix</keyword>
<organism evidence="2 3">
    <name type="scientific">Williamsia limnetica</name>
    <dbReference type="NCBI Taxonomy" id="882452"/>
    <lineage>
        <taxon>Bacteria</taxon>
        <taxon>Bacillati</taxon>
        <taxon>Actinomycetota</taxon>
        <taxon>Actinomycetes</taxon>
        <taxon>Mycobacteriales</taxon>
        <taxon>Nocardiaceae</taxon>
        <taxon>Williamsia</taxon>
    </lineage>
</organism>
<keyword evidence="3" id="KW-1185">Reference proteome</keyword>
<proteinExistence type="predicted"/>
<sequence>MNETPPSPENRCKVAGTGAFVAVVIVIAVLVVVLAVPAFIVVAYLVAL</sequence>
<dbReference type="RefSeq" id="WP_158539867.1">
    <property type="nucleotide sequence ID" value="NZ_QJSP01000001.1"/>
</dbReference>
<evidence type="ECO:0000256" key="1">
    <source>
        <dbReference type="SAM" id="Phobius"/>
    </source>
</evidence>
<name>A0A318RPP2_WILLI</name>
<dbReference type="AlphaFoldDB" id="A0A318RPP2"/>
<feature type="transmembrane region" description="Helical" evidence="1">
    <location>
        <begin position="20"/>
        <end position="47"/>
    </location>
</feature>
<keyword evidence="1" id="KW-0472">Membrane</keyword>